<dbReference type="AlphaFoldDB" id="J9AR93"/>
<dbReference type="Proteomes" id="UP000004810">
    <property type="component" value="Unassembled WGS sequence"/>
</dbReference>
<organism evidence="1 2">
    <name type="scientific">Wuchereria bancrofti</name>
    <dbReference type="NCBI Taxonomy" id="6293"/>
    <lineage>
        <taxon>Eukaryota</taxon>
        <taxon>Metazoa</taxon>
        <taxon>Ecdysozoa</taxon>
        <taxon>Nematoda</taxon>
        <taxon>Chromadorea</taxon>
        <taxon>Rhabditida</taxon>
        <taxon>Spirurina</taxon>
        <taxon>Spiruromorpha</taxon>
        <taxon>Filarioidea</taxon>
        <taxon>Onchocercidae</taxon>
        <taxon>Wuchereria</taxon>
    </lineage>
</organism>
<sequence length="82" mass="9859">MHLKEFMMTDEKELRWEYPLHWAVFRNDYGNLMEFLEEEHAGEILNKLDVRGAEYNTNPTDIALSLSTWEFMQYLNKTATKL</sequence>
<gene>
    <name evidence="1" type="ORF">WUBG_12196</name>
</gene>
<evidence type="ECO:0000313" key="2">
    <source>
        <dbReference type="Proteomes" id="UP000004810"/>
    </source>
</evidence>
<dbReference type="EMBL" id="ADBV01008464">
    <property type="protein sequence ID" value="EJW76895.1"/>
    <property type="molecule type" value="Genomic_DNA"/>
</dbReference>
<comment type="caution">
    <text evidence="1">The sequence shown here is derived from an EMBL/GenBank/DDBJ whole genome shotgun (WGS) entry which is preliminary data.</text>
</comment>
<evidence type="ECO:0000313" key="1">
    <source>
        <dbReference type="EMBL" id="EJW76895.1"/>
    </source>
</evidence>
<accession>J9AR93</accession>
<proteinExistence type="predicted"/>
<protein>
    <submittedName>
        <fullName evidence="1">Uncharacterized protein</fullName>
    </submittedName>
</protein>
<name>J9AR93_WUCBA</name>
<reference evidence="2" key="1">
    <citation type="submission" date="2012-08" db="EMBL/GenBank/DDBJ databases">
        <title>The Genome Sequence of Wuchereria bancrofti.</title>
        <authorList>
            <person name="Nutman T.B."/>
            <person name="Fink D.L."/>
            <person name="Russ C."/>
            <person name="Young S."/>
            <person name="Zeng Q."/>
            <person name="Koehrsen M."/>
            <person name="Alvarado L."/>
            <person name="Berlin A."/>
            <person name="Chapman S.B."/>
            <person name="Chen Z."/>
            <person name="Freedman E."/>
            <person name="Gellesch M."/>
            <person name="Goldberg J."/>
            <person name="Griggs A."/>
            <person name="Gujja S."/>
            <person name="Heilman E.R."/>
            <person name="Heiman D."/>
            <person name="Hepburn T."/>
            <person name="Howarth C."/>
            <person name="Jen D."/>
            <person name="Larson L."/>
            <person name="Lewis B."/>
            <person name="Mehta T."/>
            <person name="Park D."/>
            <person name="Pearson M."/>
            <person name="Roberts A."/>
            <person name="Saif S."/>
            <person name="Shea T."/>
            <person name="Shenoy N."/>
            <person name="Sisk P."/>
            <person name="Stolte C."/>
            <person name="Sykes S."/>
            <person name="Walk T."/>
            <person name="White J."/>
            <person name="Yandava C."/>
            <person name="Haas B."/>
            <person name="Henn M.R."/>
            <person name="Nusbaum C."/>
            <person name="Birren B."/>
        </authorList>
    </citation>
    <scope>NUCLEOTIDE SEQUENCE [LARGE SCALE GENOMIC DNA]</scope>
    <source>
        <strain evidence="2">NA</strain>
    </source>
</reference>